<evidence type="ECO:0000256" key="1">
    <source>
        <dbReference type="SAM" id="SignalP"/>
    </source>
</evidence>
<feature type="domain" description="Putative auto-transporter adhesin head GIN" evidence="2">
    <location>
        <begin position="51"/>
        <end position="226"/>
    </location>
</feature>
<accession>A0A192D3I3</accession>
<dbReference type="RefSeq" id="WP_068350149.1">
    <property type="nucleotide sequence ID" value="NZ_CP016033.1"/>
</dbReference>
<sequence length="266" mass="26131">MTSVLVHRIPMFGSLAVSACALSACEGGNMQINGQEGVPLSQLEMTGAVPSEVVLASGDTVIVSDGTTFSVKVEGTDTDSLRFVRDGAVIGVTRVDGWEGEPNATVRITMPPPREVVIAGSGTIRAQSLAPTADVSIGGAGTVEFGRVAAEKLGINIGGSGTVRGAGTARQLEVLIGGTGDVAMPGLKAESAEVSIGGNGDVEFASDGTVEANIGGAGDVKVSGSAKCTVNSFGSGTLTCSPAAALPAPAAAAAPAVPVAPARTAQ</sequence>
<dbReference type="EMBL" id="CP016033">
    <property type="protein sequence ID" value="ANK12314.1"/>
    <property type="molecule type" value="Genomic_DNA"/>
</dbReference>
<gene>
    <name evidence="3" type="ORF">A9D12_04425</name>
</gene>
<evidence type="ECO:0000313" key="3">
    <source>
        <dbReference type="EMBL" id="ANK12314.1"/>
    </source>
</evidence>
<dbReference type="InterPro" id="IPR021255">
    <property type="entry name" value="DUF2807"/>
</dbReference>
<organism evidence="3 4">
    <name type="scientific">Erythrobacter neustonensis</name>
    <dbReference type="NCBI Taxonomy" id="1112"/>
    <lineage>
        <taxon>Bacteria</taxon>
        <taxon>Pseudomonadati</taxon>
        <taxon>Pseudomonadota</taxon>
        <taxon>Alphaproteobacteria</taxon>
        <taxon>Sphingomonadales</taxon>
        <taxon>Erythrobacteraceae</taxon>
        <taxon>Erythrobacter/Porphyrobacter group</taxon>
        <taxon>Erythrobacter</taxon>
    </lineage>
</organism>
<keyword evidence="1" id="KW-0732">Signal</keyword>
<name>A0A192D3I3_9SPHN</name>
<dbReference type="Proteomes" id="UP000078263">
    <property type="component" value="Chromosome"/>
</dbReference>
<feature type="chain" id="PRO_5008251699" description="Putative auto-transporter adhesin head GIN domain-containing protein" evidence="1">
    <location>
        <begin position="20"/>
        <end position="266"/>
    </location>
</feature>
<dbReference type="STRING" id="1112.A9D12_04425"/>
<keyword evidence="4" id="KW-1185">Reference proteome</keyword>
<evidence type="ECO:0000313" key="4">
    <source>
        <dbReference type="Proteomes" id="UP000078263"/>
    </source>
</evidence>
<dbReference type="Pfam" id="PF10988">
    <property type="entry name" value="DUF2807"/>
    <property type="match status" value="1"/>
</dbReference>
<evidence type="ECO:0000259" key="2">
    <source>
        <dbReference type="Pfam" id="PF10988"/>
    </source>
</evidence>
<dbReference type="Gene3D" id="2.160.20.120">
    <property type="match status" value="1"/>
</dbReference>
<feature type="signal peptide" evidence="1">
    <location>
        <begin position="1"/>
        <end position="19"/>
    </location>
</feature>
<protein>
    <recommendedName>
        <fullName evidence="2">Putative auto-transporter adhesin head GIN domain-containing protein</fullName>
    </recommendedName>
</protein>
<proteinExistence type="predicted"/>
<reference evidence="3 4" key="1">
    <citation type="submission" date="2016-05" db="EMBL/GenBank/DDBJ databases">
        <title>Compelete Genome Sequence of Bacteriochlorophyll-Synthesizing Bacterium Porphyrobacter neustonensis DSM 9434.</title>
        <authorList>
            <person name="Shi X.-L."/>
            <person name="Wu Y.-H."/>
            <person name="Cheng H."/>
            <person name="Xu L."/>
            <person name="Zhang X.-Q."/>
            <person name="Wang C.-S."/>
            <person name="Xu X.-W."/>
        </authorList>
    </citation>
    <scope>NUCLEOTIDE SEQUENCE [LARGE SCALE GENOMIC DNA]</scope>
    <source>
        <strain evidence="3 4">DSM 9434</strain>
    </source>
</reference>
<dbReference type="AlphaFoldDB" id="A0A192D3I3"/>
<dbReference type="KEGG" id="pns:A9D12_04425"/>